<dbReference type="PANTHER" id="PTHR10744:SF1">
    <property type="entry name" value="SMALL RIBOSOMAL SUBUNIT PROTEIN US17M"/>
    <property type="match status" value="1"/>
</dbReference>
<dbReference type="GO" id="GO:0022627">
    <property type="term" value="C:cytosolic small ribosomal subunit"/>
    <property type="evidence" value="ECO:0007669"/>
    <property type="project" value="TreeGrafter"/>
</dbReference>
<dbReference type="PANTHER" id="PTHR10744">
    <property type="entry name" value="40S RIBOSOMAL PROTEIN S11 FAMILY MEMBER"/>
    <property type="match status" value="1"/>
</dbReference>
<gene>
    <name evidence="7" type="ORF">UFOPK2242_00425</name>
    <name evidence="8" type="ORF">UFOPK2925_00587</name>
    <name evidence="9" type="ORF">UFOPK2996_01142</name>
    <name evidence="10" type="ORF">UFOPK3317_00088</name>
    <name evidence="11" type="ORF">UFOPK3974_00392</name>
    <name evidence="12" type="ORF">UFOPK4071_00206</name>
</gene>
<feature type="compositionally biased region" description="Polar residues" evidence="6">
    <location>
        <begin position="1"/>
        <end position="11"/>
    </location>
</feature>
<dbReference type="InterPro" id="IPR019984">
    <property type="entry name" value="Ribosomal_uS17_bact/chlr"/>
</dbReference>
<dbReference type="InterPro" id="IPR012340">
    <property type="entry name" value="NA-bd_OB-fold"/>
</dbReference>
<proteinExistence type="inferred from homology"/>
<keyword evidence="2" id="KW-0699">rRNA-binding</keyword>
<protein>
    <submittedName>
        <fullName evidence="10">Unannotated protein</fullName>
    </submittedName>
</protein>
<comment type="similarity">
    <text evidence="1">Belongs to the universal ribosomal protein uS17 family.</text>
</comment>
<evidence type="ECO:0000256" key="1">
    <source>
        <dbReference type="ARBA" id="ARBA00010254"/>
    </source>
</evidence>
<evidence type="ECO:0000313" key="8">
    <source>
        <dbReference type="EMBL" id="CAB4776771.1"/>
    </source>
</evidence>
<dbReference type="EMBL" id="CAFBLK010000008">
    <property type="protein sequence ID" value="CAB4855783.1"/>
    <property type="molecule type" value="Genomic_DNA"/>
</dbReference>
<evidence type="ECO:0000313" key="9">
    <source>
        <dbReference type="EMBL" id="CAB4802328.1"/>
    </source>
</evidence>
<dbReference type="EMBL" id="CAFBOR010000035">
    <property type="protein sequence ID" value="CAB4981575.1"/>
    <property type="molecule type" value="Genomic_DNA"/>
</dbReference>
<keyword evidence="5" id="KW-0687">Ribonucleoprotein</keyword>
<dbReference type="Gene3D" id="2.40.50.140">
    <property type="entry name" value="Nucleic acid-binding proteins"/>
    <property type="match status" value="1"/>
</dbReference>
<evidence type="ECO:0000313" key="12">
    <source>
        <dbReference type="EMBL" id="CAB5002377.1"/>
    </source>
</evidence>
<feature type="region of interest" description="Disordered" evidence="6">
    <location>
        <begin position="1"/>
        <end position="26"/>
    </location>
</feature>
<dbReference type="CDD" id="cd00364">
    <property type="entry name" value="Ribosomal_uS17"/>
    <property type="match status" value="1"/>
</dbReference>
<dbReference type="EMBL" id="CAEZZU010000067">
    <property type="protein sequence ID" value="CAB4776771.1"/>
    <property type="molecule type" value="Genomic_DNA"/>
</dbReference>
<evidence type="ECO:0000313" key="7">
    <source>
        <dbReference type="EMBL" id="CAB4651253.1"/>
    </source>
</evidence>
<dbReference type="NCBIfam" id="NF004123">
    <property type="entry name" value="PRK05610.1"/>
    <property type="match status" value="1"/>
</dbReference>
<name>A0A6J7CL33_9ZZZZ</name>
<dbReference type="PRINTS" id="PR00973">
    <property type="entry name" value="RIBOSOMALS17"/>
</dbReference>
<evidence type="ECO:0000256" key="4">
    <source>
        <dbReference type="ARBA" id="ARBA00022980"/>
    </source>
</evidence>
<dbReference type="GO" id="GO:0006412">
    <property type="term" value="P:translation"/>
    <property type="evidence" value="ECO:0007669"/>
    <property type="project" value="InterPro"/>
</dbReference>
<evidence type="ECO:0000256" key="6">
    <source>
        <dbReference type="SAM" id="MobiDB-lite"/>
    </source>
</evidence>
<dbReference type="EMBL" id="CAFBPF010000013">
    <property type="protein sequence ID" value="CAB5002377.1"/>
    <property type="molecule type" value="Genomic_DNA"/>
</dbReference>
<dbReference type="NCBIfam" id="TIGR03635">
    <property type="entry name" value="uS17_bact"/>
    <property type="match status" value="1"/>
</dbReference>
<dbReference type="HAMAP" id="MF_01345_B">
    <property type="entry name" value="Ribosomal_uS17_B"/>
    <property type="match status" value="1"/>
</dbReference>
<dbReference type="InterPro" id="IPR000266">
    <property type="entry name" value="Ribosomal_uS17"/>
</dbReference>
<dbReference type="SUPFAM" id="SSF50249">
    <property type="entry name" value="Nucleic acid-binding proteins"/>
    <property type="match status" value="1"/>
</dbReference>
<keyword evidence="4" id="KW-0689">Ribosomal protein</keyword>
<dbReference type="EMBL" id="CAFAAH010000165">
    <property type="protein sequence ID" value="CAB4802328.1"/>
    <property type="molecule type" value="Genomic_DNA"/>
</dbReference>
<evidence type="ECO:0000256" key="3">
    <source>
        <dbReference type="ARBA" id="ARBA00022884"/>
    </source>
</evidence>
<dbReference type="AlphaFoldDB" id="A0A6J7CL33"/>
<organism evidence="10">
    <name type="scientific">freshwater metagenome</name>
    <dbReference type="NCBI Taxonomy" id="449393"/>
    <lineage>
        <taxon>unclassified sequences</taxon>
        <taxon>metagenomes</taxon>
        <taxon>ecological metagenomes</taxon>
    </lineage>
</organism>
<sequence>MSETEQTETINTEVTEAEQAETTATRNARKVREGVAVSVKQDKTVVVAVIDRVRHRRYRKTVQRTTKLYAHDENNEVREGDRVRITETRPMSRLKRWRVVEILERAR</sequence>
<dbReference type="EMBL" id="CAEZWM010000034">
    <property type="protein sequence ID" value="CAB4651253.1"/>
    <property type="molecule type" value="Genomic_DNA"/>
</dbReference>
<evidence type="ECO:0000313" key="10">
    <source>
        <dbReference type="EMBL" id="CAB4855783.1"/>
    </source>
</evidence>
<dbReference type="Pfam" id="PF00366">
    <property type="entry name" value="Ribosomal_S17"/>
    <property type="match status" value="1"/>
</dbReference>
<evidence type="ECO:0000256" key="2">
    <source>
        <dbReference type="ARBA" id="ARBA00022730"/>
    </source>
</evidence>
<keyword evidence="3" id="KW-0694">RNA-binding</keyword>
<evidence type="ECO:0000313" key="11">
    <source>
        <dbReference type="EMBL" id="CAB4981575.1"/>
    </source>
</evidence>
<reference evidence="10" key="1">
    <citation type="submission" date="2020-05" db="EMBL/GenBank/DDBJ databases">
        <authorList>
            <person name="Chiriac C."/>
            <person name="Salcher M."/>
            <person name="Ghai R."/>
            <person name="Kavagutti S V."/>
        </authorList>
    </citation>
    <scope>NUCLEOTIDE SEQUENCE</scope>
</reference>
<accession>A0A6J7CL33</accession>
<dbReference type="GO" id="GO:0003735">
    <property type="term" value="F:structural constituent of ribosome"/>
    <property type="evidence" value="ECO:0007669"/>
    <property type="project" value="InterPro"/>
</dbReference>
<evidence type="ECO:0000256" key="5">
    <source>
        <dbReference type="ARBA" id="ARBA00023274"/>
    </source>
</evidence>
<dbReference type="GO" id="GO:0019843">
    <property type="term" value="F:rRNA binding"/>
    <property type="evidence" value="ECO:0007669"/>
    <property type="project" value="UniProtKB-KW"/>
</dbReference>